<keyword evidence="2" id="KW-1185">Reference proteome</keyword>
<name>A0ACC1T5A2_9APHY</name>
<organism evidence="1 2">
    <name type="scientific">Phlebia brevispora</name>
    <dbReference type="NCBI Taxonomy" id="194682"/>
    <lineage>
        <taxon>Eukaryota</taxon>
        <taxon>Fungi</taxon>
        <taxon>Dikarya</taxon>
        <taxon>Basidiomycota</taxon>
        <taxon>Agaricomycotina</taxon>
        <taxon>Agaricomycetes</taxon>
        <taxon>Polyporales</taxon>
        <taxon>Meruliaceae</taxon>
        <taxon>Phlebia</taxon>
    </lineage>
</organism>
<evidence type="ECO:0000313" key="1">
    <source>
        <dbReference type="EMBL" id="KAJ3553477.1"/>
    </source>
</evidence>
<comment type="caution">
    <text evidence="1">The sequence shown here is derived from an EMBL/GenBank/DDBJ whole genome shotgun (WGS) entry which is preliminary data.</text>
</comment>
<reference evidence="1" key="1">
    <citation type="submission" date="2022-07" db="EMBL/GenBank/DDBJ databases">
        <title>Genome Sequence of Phlebia brevispora.</title>
        <authorList>
            <person name="Buettner E."/>
        </authorList>
    </citation>
    <scope>NUCLEOTIDE SEQUENCE</scope>
    <source>
        <strain evidence="1">MPL23</strain>
    </source>
</reference>
<sequence length="1885" mass="211805">MKVGEAADVPITVSDTEDEEDYNTAANVKVTATSGRKRTRSASRSKADEEELARGKRARSNSVEGEKPRSRGSSRGARGRPKKTQIIVETIPEEDEHITSFGDFDGPNLDTNESHEPSGTAAVDEHSSQSQICSQQNVPVKRFVSGILDFSQTSSSSQGAQSATKKARSAASQEANNQRREHPTDIRSQAPSQSLPSRYPLRHRSGTPQISIDHPERGSKKGPTAPRAPLSQRSANESPLTRHSQIPSAQKAVLQYTIVPKPSTPTGSAKSLSPPDAGGSQAASSLSPKQNARGLDSQHAFAESPNGSYSRSQDDYANGDLSPLPPYCSISTQRNMEFVQSILSQLEGAGLDAHRTGFDALAGLPEVIRNVKDRNSALYTTIMNKFLERGLLQRLLNIKLISPFWRYQRDCLEFSRDIEVMSSVLINAGLLLSFTEDSRGDCPPVLLSSIGALLAHERVRMVKSLRELWRRRHQLSHVPTDVRRNLAATVVDYGIVLERAFNRIGVTIIPLFVEFGALLLYYWSQTKKDPAACIVLLLGIEKGLNGADGHGPLWRSSLRTLLSTHGDARAVINMCTWSLRRDTVDGILKYSFIITDAVVHECPQGAVRRLRQLLAQLLLNALRAVQRQLCSGNEEFTHGVLLHCAFDIVRQTCIREILPALDSDILVGEVISSLISVVARTSVYPVVNGPEDLTRIISIVIPCLRAIPNWDISQQRVLSAVTATAEKYVPEVIAALQGVRVTSPDVGTRKQSVLNAWKQYDRALRAGDVRIEGLPLLREDSSPQASCMHRLSSGLLLQQEMPEVSRDNGTIANNSSLAESSSLEFRDRYKHILDCPEEYTENLITRLSQANLDVLRKDDMHVEDAFVDMRDFILTVHDRDSEDFRLHESVVNRLLEQGLLHHVINIKPNNNFWRHEHDALEFFKDLRVLEWLITSFTHLLMLALGGRISRSSEAFETIEVVLLREKERIIDFLRELWRRRHRLAGTKETRVSVQQELASVMVGYCYAFEGLYNVLGISIVPSFAEFGAFLIYYWAQARKHPESCGFVFRFVAERLYGDEDDNADEILWRRSLRILMSVADDARDVIDTCAWSVRRDIVDDSLSQVFIITDVLVHECPRKMLFEDLRRSSGRLLVNVLGAAHRLLCSGDEEIADAVIRKFAFSIIHVVCLPEMILSLDCDSKRSTVHSNLVLLAARCSVPAVIEGCDEETQILKAIIRYCEYIATEILEDLGQEILPAAVRTVERHVLEVSAALRGMSVTSLGIRARRNALLSAWKQYARTMGIDDRTGRVCALDDLPTTSFAYAKAAGKSTTATRDAKECEDWQAGHKDACRRCKSWHKAYKDWLGIAWQEYNASRSCQLYHHGYRSASTQHNMERERNGPDVDDDIPPDGVRPEFRERYAQFLDSPEQHIQDIVSCLSHADLDNLREDNGVLDYLLYLFPSMQRQDNILQSSILNTFIERGLFHHLLDITLGSVFWRYERNDSEFFMDVEIMAWLLMSMTSLLGFVESEDPRVGRSPAAFSSVTNRLIEEKDRVVHFFRGLWCHRHPIERILDAHKKGSLAPIILSYAIKLEGLYAELGTSLVPPFAEFGAFLLFYWSRSKEDQPIDLRFLILRMIRHSKRTVGREAESLWRASMRALMTSSNDAQAAIRVCADIIRKDVVDSPLIEAFRVAGDLLQECPQQIPPNLHPSLARLLFVSLRGAQRQLCSGDETLRDHILMLCMFSVIQYVPSHSTCTPSLLTKRSPLCDPETVLALDSHSQQSIVHSDLVSLAAVCSVPIVRHTFDQGPQYHTQLPAYDDTGRLISRLWTQFRLSFHRNSTKACSSHMCRVTGHARNIAGTTSTQERSVEGLGAICASTGSRRQSIRRHYPEDPVRCSFMEDMRL</sequence>
<dbReference type="EMBL" id="JANHOG010000534">
    <property type="protein sequence ID" value="KAJ3553477.1"/>
    <property type="molecule type" value="Genomic_DNA"/>
</dbReference>
<dbReference type="Proteomes" id="UP001148662">
    <property type="component" value="Unassembled WGS sequence"/>
</dbReference>
<gene>
    <name evidence="1" type="ORF">NM688_g3591</name>
</gene>
<evidence type="ECO:0000313" key="2">
    <source>
        <dbReference type="Proteomes" id="UP001148662"/>
    </source>
</evidence>
<accession>A0ACC1T5A2</accession>
<proteinExistence type="predicted"/>
<protein>
    <submittedName>
        <fullName evidence="1">Uncharacterized protein</fullName>
    </submittedName>
</protein>